<keyword evidence="1" id="KW-0812">Transmembrane</keyword>
<evidence type="ECO:0000313" key="2">
    <source>
        <dbReference type="EMBL" id="KKQ50347.1"/>
    </source>
</evidence>
<organism evidence="2 3">
    <name type="scientific">Candidatus Shapirobacteria bacterium GW2011_GWE1_38_10</name>
    <dbReference type="NCBI Taxonomy" id="1618488"/>
    <lineage>
        <taxon>Bacteria</taxon>
        <taxon>Candidatus Shapironibacteriota</taxon>
    </lineage>
</organism>
<dbReference type="AlphaFoldDB" id="A0A0G0I724"/>
<accession>A0A0G0I724</accession>
<evidence type="ECO:0000256" key="1">
    <source>
        <dbReference type="SAM" id="Phobius"/>
    </source>
</evidence>
<keyword evidence="1" id="KW-1133">Transmembrane helix</keyword>
<name>A0A0G0I724_9BACT</name>
<dbReference type="EMBL" id="LBTX01000006">
    <property type="protein sequence ID" value="KKQ50347.1"/>
    <property type="molecule type" value="Genomic_DNA"/>
</dbReference>
<protein>
    <submittedName>
        <fullName evidence="2">Uncharacterized protein</fullName>
    </submittedName>
</protein>
<gene>
    <name evidence="2" type="ORF">US68_C0006G0027</name>
</gene>
<evidence type="ECO:0000313" key="3">
    <source>
        <dbReference type="Proteomes" id="UP000034231"/>
    </source>
</evidence>
<sequence length="185" mass="21070">MKTGDSSHLNLLPSQAKFQAARMKLQATLRQYMSLVVVFWVAMVVVVAALYFGSEFILNLQNKKYDQAMNSYGSLSQEIVVNQLLKYRAKILGQVLKDRFEYSFAFEKINSIFEQRATVSNFEISENRDFVVEVETTDREGVNFVEDKVAEINKGNDEGVKSVKLLGASYMINGVWSINMEVKLK</sequence>
<comment type="caution">
    <text evidence="2">The sequence shown here is derived from an EMBL/GenBank/DDBJ whole genome shotgun (WGS) entry which is preliminary data.</text>
</comment>
<keyword evidence="1" id="KW-0472">Membrane</keyword>
<proteinExistence type="predicted"/>
<dbReference type="Proteomes" id="UP000034231">
    <property type="component" value="Unassembled WGS sequence"/>
</dbReference>
<reference evidence="2 3" key="1">
    <citation type="journal article" date="2015" name="Nature">
        <title>rRNA introns, odd ribosomes, and small enigmatic genomes across a large radiation of phyla.</title>
        <authorList>
            <person name="Brown C.T."/>
            <person name="Hug L.A."/>
            <person name="Thomas B.C."/>
            <person name="Sharon I."/>
            <person name="Castelle C.J."/>
            <person name="Singh A."/>
            <person name="Wilkins M.J."/>
            <person name="Williams K.H."/>
            <person name="Banfield J.F."/>
        </authorList>
    </citation>
    <scope>NUCLEOTIDE SEQUENCE [LARGE SCALE GENOMIC DNA]</scope>
</reference>
<feature type="transmembrane region" description="Helical" evidence="1">
    <location>
        <begin position="32"/>
        <end position="53"/>
    </location>
</feature>